<dbReference type="CDD" id="cd06170">
    <property type="entry name" value="LuxR_C_like"/>
    <property type="match status" value="1"/>
</dbReference>
<dbReference type="EMBL" id="BAAALG010000010">
    <property type="protein sequence ID" value="GAA1104997.1"/>
    <property type="molecule type" value="Genomic_DNA"/>
</dbReference>
<dbReference type="PANTHER" id="PTHR44688:SF16">
    <property type="entry name" value="DNA-BINDING TRANSCRIPTIONAL ACTIVATOR DEVR_DOSR"/>
    <property type="match status" value="1"/>
</dbReference>
<evidence type="ECO:0000259" key="4">
    <source>
        <dbReference type="PROSITE" id="PS50043"/>
    </source>
</evidence>
<dbReference type="PANTHER" id="PTHR44688">
    <property type="entry name" value="DNA-BINDING TRANSCRIPTIONAL ACTIVATOR DEVR_DOSR"/>
    <property type="match status" value="1"/>
</dbReference>
<dbReference type="RefSeq" id="WP_343994972.1">
    <property type="nucleotide sequence ID" value="NZ_BAAALG010000010.1"/>
</dbReference>
<dbReference type="InterPro" id="IPR016032">
    <property type="entry name" value="Sig_transdc_resp-reg_C-effctor"/>
</dbReference>
<proteinExistence type="predicted"/>
<dbReference type="InterPro" id="IPR036388">
    <property type="entry name" value="WH-like_DNA-bd_sf"/>
</dbReference>
<evidence type="ECO:0000256" key="2">
    <source>
        <dbReference type="ARBA" id="ARBA00023125"/>
    </source>
</evidence>
<keyword evidence="1" id="KW-0805">Transcription regulation</keyword>
<dbReference type="InterPro" id="IPR000792">
    <property type="entry name" value="Tscrpt_reg_LuxR_C"/>
</dbReference>
<sequence length="260" mass="28538">MAAPAWHDVLSRKQMLGIVAVLEACEDGGGGQTFKELLAEAISTHFGVRDVTFFHGATYPQIFADPAPLLTGATAPLLDVYQEEWHEKDIFATPQARRVLTRTGFTTLDQLARLPMPQHSYVVDYLNPNGMETAAALHLPLADGEALVGMFDRVLSWDESDYAAIRVLTRQLRARSVLIRAGEAVVADDRLDRLTPRQIEVADLISDGLSNHEIAQVLSLSEQSVKKYVSRIFEVTGHRNRSELATAVLRRQVGGAGAHG</sequence>
<evidence type="ECO:0000313" key="5">
    <source>
        <dbReference type="EMBL" id="GAA1104997.1"/>
    </source>
</evidence>
<evidence type="ECO:0000256" key="3">
    <source>
        <dbReference type="ARBA" id="ARBA00023163"/>
    </source>
</evidence>
<organism evidence="5 6">
    <name type="scientific">Nocardioides dubius</name>
    <dbReference type="NCBI Taxonomy" id="317019"/>
    <lineage>
        <taxon>Bacteria</taxon>
        <taxon>Bacillati</taxon>
        <taxon>Actinomycetota</taxon>
        <taxon>Actinomycetes</taxon>
        <taxon>Propionibacteriales</taxon>
        <taxon>Nocardioidaceae</taxon>
        <taxon>Nocardioides</taxon>
    </lineage>
</organism>
<protein>
    <recommendedName>
        <fullName evidence="4">HTH luxR-type domain-containing protein</fullName>
    </recommendedName>
</protein>
<evidence type="ECO:0000313" key="6">
    <source>
        <dbReference type="Proteomes" id="UP001501581"/>
    </source>
</evidence>
<gene>
    <name evidence="5" type="ORF">GCM10009668_25450</name>
</gene>
<dbReference type="SUPFAM" id="SSF46894">
    <property type="entry name" value="C-terminal effector domain of the bipartite response regulators"/>
    <property type="match status" value="1"/>
</dbReference>
<keyword evidence="2" id="KW-0238">DNA-binding</keyword>
<dbReference type="PROSITE" id="PS50043">
    <property type="entry name" value="HTH_LUXR_2"/>
    <property type="match status" value="1"/>
</dbReference>
<dbReference type="Gene3D" id="1.10.10.10">
    <property type="entry name" value="Winged helix-like DNA-binding domain superfamily/Winged helix DNA-binding domain"/>
    <property type="match status" value="1"/>
</dbReference>
<dbReference type="SMART" id="SM00421">
    <property type="entry name" value="HTH_LUXR"/>
    <property type="match status" value="1"/>
</dbReference>
<keyword evidence="3" id="KW-0804">Transcription</keyword>
<evidence type="ECO:0000256" key="1">
    <source>
        <dbReference type="ARBA" id="ARBA00023015"/>
    </source>
</evidence>
<keyword evidence="6" id="KW-1185">Reference proteome</keyword>
<dbReference type="Proteomes" id="UP001501581">
    <property type="component" value="Unassembled WGS sequence"/>
</dbReference>
<accession>A0ABN1TVP6</accession>
<dbReference type="PRINTS" id="PR00038">
    <property type="entry name" value="HTHLUXR"/>
</dbReference>
<name>A0ABN1TVP6_9ACTN</name>
<dbReference type="Pfam" id="PF00196">
    <property type="entry name" value="GerE"/>
    <property type="match status" value="1"/>
</dbReference>
<reference evidence="5 6" key="1">
    <citation type="journal article" date="2019" name="Int. J. Syst. Evol. Microbiol.">
        <title>The Global Catalogue of Microorganisms (GCM) 10K type strain sequencing project: providing services to taxonomists for standard genome sequencing and annotation.</title>
        <authorList>
            <consortium name="The Broad Institute Genomics Platform"/>
            <consortium name="The Broad Institute Genome Sequencing Center for Infectious Disease"/>
            <person name="Wu L."/>
            <person name="Ma J."/>
        </authorList>
    </citation>
    <scope>NUCLEOTIDE SEQUENCE [LARGE SCALE GENOMIC DNA]</scope>
    <source>
        <strain evidence="5 6">JCM 13008</strain>
    </source>
</reference>
<comment type="caution">
    <text evidence="5">The sequence shown here is derived from an EMBL/GenBank/DDBJ whole genome shotgun (WGS) entry which is preliminary data.</text>
</comment>
<feature type="domain" description="HTH luxR-type" evidence="4">
    <location>
        <begin position="187"/>
        <end position="252"/>
    </location>
</feature>